<evidence type="ECO:0000313" key="2">
    <source>
        <dbReference type="Proteomes" id="UP001300012"/>
    </source>
</evidence>
<evidence type="ECO:0000313" key="1">
    <source>
        <dbReference type="EMBL" id="MCR8636968.1"/>
    </source>
</evidence>
<dbReference type="Proteomes" id="UP001300012">
    <property type="component" value="Unassembled WGS sequence"/>
</dbReference>
<proteinExistence type="predicted"/>
<sequence length="74" mass="8551">MTCMEVEEIPLNVVRDFDRMDDGDPEVPPQFRCEACDGEMYPEYYRGVHGYEYRLTDRLGAAKKEVAEGSKVEL</sequence>
<name>A0ABT1YVK8_9BACL</name>
<protein>
    <submittedName>
        <fullName evidence="1">Uncharacterized protein</fullName>
    </submittedName>
</protein>
<reference evidence="1 2" key="1">
    <citation type="submission" date="2022-08" db="EMBL/GenBank/DDBJ databases">
        <title>Paenibacillus endoradicis sp. nov., Paenibacillus radicibacter sp. nov and Paenibacillus pararadicis sp. nov., three cold-adapted plant growth-promoting bacteria isolated from root of Larix gmelinii in Great Khingan.</title>
        <authorList>
            <person name="Xue H."/>
        </authorList>
    </citation>
    <scope>NUCLEOTIDE SEQUENCE [LARGE SCALE GENOMIC DNA]</scope>
    <source>
        <strain evidence="1 2">N5-1-1-5</strain>
    </source>
</reference>
<gene>
    <name evidence="1" type="ORF">NV381_38090</name>
</gene>
<organism evidence="1 2">
    <name type="scientific">Paenibacillus radicis</name>
    <name type="common">ex Xue et al. 2023</name>
    <dbReference type="NCBI Taxonomy" id="2972489"/>
    <lineage>
        <taxon>Bacteria</taxon>
        <taxon>Bacillati</taxon>
        <taxon>Bacillota</taxon>
        <taxon>Bacilli</taxon>
        <taxon>Bacillales</taxon>
        <taxon>Paenibacillaceae</taxon>
        <taxon>Paenibacillus</taxon>
    </lineage>
</organism>
<dbReference type="EMBL" id="JANQBD010000070">
    <property type="protein sequence ID" value="MCR8636968.1"/>
    <property type="molecule type" value="Genomic_DNA"/>
</dbReference>
<dbReference type="RefSeq" id="WP_258218453.1">
    <property type="nucleotide sequence ID" value="NZ_JANQBD010000070.1"/>
</dbReference>
<keyword evidence="2" id="KW-1185">Reference proteome</keyword>
<comment type="caution">
    <text evidence="1">The sequence shown here is derived from an EMBL/GenBank/DDBJ whole genome shotgun (WGS) entry which is preliminary data.</text>
</comment>
<accession>A0ABT1YVK8</accession>